<accession>A0ABT7BPY0</accession>
<name>A0ABT7BPY0_9CYAN</name>
<dbReference type="CDD" id="cd02440">
    <property type="entry name" value="AdoMet_MTases"/>
    <property type="match status" value="1"/>
</dbReference>
<sequence length="487" mass="56538">MVDYLIIGAQKSGTTSLYHHLIEHPGISAATEKELHFFSLHFDRGISWYEGQFPQPGIKGEASPYYLYHPSVPQRIQQWYPDVKLIVLLRDPVKRAISHYYHERRWGFESLDLEAAIASEPQRLQGEVEKIQANSFYHSFNHRHYSYLDRGLYLDQLLRWYEYFPPEQFLILLAEDFYRHPQAIVNQVYEFLQLPPYDLKETPVYDAGDYPDVSPQLYQQLADYFTPHNQRLSAYLRQPLPWTMTKPSSPIDYEGAWDQYAQTWTSTDPDYQHIGDEWIGKQAGAASSLSEYEQLIETHLIAPYIESGDRVLEIGIGGGKTAALLLKYCQELICADISAQMLKATQERLGSDRTSYIKLNGLTLEGIQPASIDVCFCYDTMVHIEPRDIYNYLVQIPPLLRGRRLCLFHHSNILSPLGWEKFLNDYPHNLLGKRDGTAFSIMTIEIMEKFLTTLGYEILEQNTELVPRDCIWICRAPEQNESNFRSI</sequence>
<keyword evidence="2" id="KW-0325">Glycoprotein</keyword>
<dbReference type="Gene3D" id="3.40.50.150">
    <property type="entry name" value="Vaccinia Virus protein VP39"/>
    <property type="match status" value="1"/>
</dbReference>
<dbReference type="SUPFAM" id="SSF53335">
    <property type="entry name" value="S-adenosyl-L-methionine-dependent methyltransferases"/>
    <property type="match status" value="1"/>
</dbReference>
<dbReference type="Proteomes" id="UP001231370">
    <property type="component" value="Unassembled WGS sequence"/>
</dbReference>
<evidence type="ECO:0000313" key="5">
    <source>
        <dbReference type="EMBL" id="MDJ1181247.1"/>
    </source>
</evidence>
<dbReference type="SUPFAM" id="SSF52540">
    <property type="entry name" value="P-loop containing nucleoside triphosphate hydrolases"/>
    <property type="match status" value="1"/>
</dbReference>
<proteinExistence type="predicted"/>
<dbReference type="InterPro" id="IPR041698">
    <property type="entry name" value="Methyltransf_25"/>
</dbReference>
<dbReference type="Pfam" id="PF00685">
    <property type="entry name" value="Sulfotransfer_1"/>
    <property type="match status" value="1"/>
</dbReference>
<organism evidence="5 6">
    <name type="scientific">Roseofilum halophilum BLCC-M91</name>
    <dbReference type="NCBI Taxonomy" id="3022259"/>
    <lineage>
        <taxon>Bacteria</taxon>
        <taxon>Bacillati</taxon>
        <taxon>Cyanobacteriota</taxon>
        <taxon>Cyanophyceae</taxon>
        <taxon>Desertifilales</taxon>
        <taxon>Desertifilaceae</taxon>
        <taxon>Roseofilum</taxon>
        <taxon>Roseofilum halophilum</taxon>
    </lineage>
</organism>
<protein>
    <submittedName>
        <fullName evidence="5">Sulfotransferase domain-containing protein</fullName>
    </submittedName>
</protein>
<keyword evidence="6" id="KW-1185">Reference proteome</keyword>
<reference evidence="5 6" key="1">
    <citation type="submission" date="2023-01" db="EMBL/GenBank/DDBJ databases">
        <title>Novel diversity within Roseofilum (Cyanobacteria; Desertifilaceae) from marine benthic mats with descriptions of four novel species.</title>
        <authorList>
            <person name="Wang Y."/>
            <person name="Berthold D.E."/>
            <person name="Hu J."/>
            <person name="Lefler F.W."/>
            <person name="Laughinghouse H.D. IV."/>
        </authorList>
    </citation>
    <scope>NUCLEOTIDE SEQUENCE [LARGE SCALE GENOMIC DNA]</scope>
    <source>
        <strain evidence="5 6">BLCC-M91</strain>
    </source>
</reference>
<feature type="domain" description="Methyltransferase" evidence="4">
    <location>
        <begin position="311"/>
        <end position="397"/>
    </location>
</feature>
<feature type="domain" description="Sulfotransferase" evidence="3">
    <location>
        <begin position="3"/>
        <end position="195"/>
    </location>
</feature>
<dbReference type="EMBL" id="JAQPOK010000159">
    <property type="protein sequence ID" value="MDJ1181247.1"/>
    <property type="molecule type" value="Genomic_DNA"/>
</dbReference>
<evidence type="ECO:0000313" key="6">
    <source>
        <dbReference type="Proteomes" id="UP001231370"/>
    </source>
</evidence>
<dbReference type="InterPro" id="IPR000863">
    <property type="entry name" value="Sulfotransferase_dom"/>
</dbReference>
<evidence type="ECO:0000256" key="1">
    <source>
        <dbReference type="ARBA" id="ARBA00022679"/>
    </source>
</evidence>
<dbReference type="RefSeq" id="WP_283764547.1">
    <property type="nucleotide sequence ID" value="NZ_JAQPOK010000159.1"/>
</dbReference>
<evidence type="ECO:0000256" key="2">
    <source>
        <dbReference type="ARBA" id="ARBA00023180"/>
    </source>
</evidence>
<comment type="caution">
    <text evidence="5">The sequence shown here is derived from an EMBL/GenBank/DDBJ whole genome shotgun (WGS) entry which is preliminary data.</text>
</comment>
<dbReference type="InterPro" id="IPR029063">
    <property type="entry name" value="SAM-dependent_MTases_sf"/>
</dbReference>
<dbReference type="Pfam" id="PF13649">
    <property type="entry name" value="Methyltransf_25"/>
    <property type="match status" value="1"/>
</dbReference>
<dbReference type="PANTHER" id="PTHR10605:SF56">
    <property type="entry name" value="BIFUNCTIONAL HEPARAN SULFATE N-DEACETYLASE_N-SULFOTRANSFERASE"/>
    <property type="match status" value="1"/>
</dbReference>
<dbReference type="InterPro" id="IPR037359">
    <property type="entry name" value="NST/OST"/>
</dbReference>
<gene>
    <name evidence="5" type="ORF">PJF56_20505</name>
</gene>
<dbReference type="PANTHER" id="PTHR10605">
    <property type="entry name" value="HEPARAN SULFATE SULFOTRANSFERASE"/>
    <property type="match status" value="1"/>
</dbReference>
<dbReference type="Gene3D" id="3.40.50.300">
    <property type="entry name" value="P-loop containing nucleotide triphosphate hydrolases"/>
    <property type="match status" value="1"/>
</dbReference>
<evidence type="ECO:0000259" key="3">
    <source>
        <dbReference type="Pfam" id="PF00685"/>
    </source>
</evidence>
<dbReference type="InterPro" id="IPR027417">
    <property type="entry name" value="P-loop_NTPase"/>
</dbReference>
<keyword evidence="1" id="KW-0808">Transferase</keyword>
<evidence type="ECO:0000259" key="4">
    <source>
        <dbReference type="Pfam" id="PF13649"/>
    </source>
</evidence>